<protein>
    <submittedName>
        <fullName evidence="6">Ral GTPase-activating protein subunit alpha-1 isoform X5</fullName>
    </submittedName>
</protein>
<feature type="compositionally biased region" description="Basic and acidic residues" evidence="2">
    <location>
        <begin position="1283"/>
        <end position="1297"/>
    </location>
</feature>
<feature type="compositionally biased region" description="Basic and acidic residues" evidence="2">
    <location>
        <begin position="1309"/>
        <end position="1318"/>
    </location>
</feature>
<dbReference type="InterPro" id="IPR000331">
    <property type="entry name" value="Rap/Ran_GAP_dom"/>
</dbReference>
<evidence type="ECO:0000313" key="6">
    <source>
        <dbReference type="RefSeq" id="XP_042565714.1"/>
    </source>
</evidence>
<feature type="compositionally biased region" description="Low complexity" evidence="2">
    <location>
        <begin position="490"/>
        <end position="504"/>
    </location>
</feature>
<name>A0A8M1KVT6_CLUHA</name>
<dbReference type="RefSeq" id="XP_042565714.1">
    <property type="nucleotide sequence ID" value="XM_042709780.1"/>
</dbReference>
<feature type="compositionally biased region" description="Acidic residues" evidence="2">
    <location>
        <begin position="1324"/>
        <end position="1335"/>
    </location>
</feature>
<dbReference type="GO" id="GO:0005737">
    <property type="term" value="C:cytoplasm"/>
    <property type="evidence" value="ECO:0007669"/>
    <property type="project" value="TreeGrafter"/>
</dbReference>
<feature type="compositionally biased region" description="Polar residues" evidence="2">
    <location>
        <begin position="579"/>
        <end position="598"/>
    </location>
</feature>
<feature type="domain" description="Rap-GAP" evidence="4">
    <location>
        <begin position="1481"/>
        <end position="1689"/>
    </location>
</feature>
<dbReference type="GO" id="GO:0005096">
    <property type="term" value="F:GTPase activator activity"/>
    <property type="evidence" value="ECO:0007669"/>
    <property type="project" value="UniProtKB-KW"/>
</dbReference>
<evidence type="ECO:0000259" key="4">
    <source>
        <dbReference type="PROSITE" id="PS50085"/>
    </source>
</evidence>
<proteinExistence type="predicted"/>
<keyword evidence="3" id="KW-0812">Transmembrane</keyword>
<sequence>MSSLREYFSQRGQGEDGLAGEGFLISDSTEEAGPERGMEGGGMERGIGVGERERMRQEERRARGSASSAGEDEGGVGAPERSFYDCLEHCDWTLASSATRGCCNPVAQQSSQSRALEEEEEEEEQQQQQQQQQQEEEEEEDEEEEDEEEESKEGTRREASLQRQNATEVEGEPITQQPPSHPHTHSHHSHHLLRLARMGPKKRARGAGGEGGGGAGGGGGGGVSSSGGAGSGVHVSFRPSTESVLFHNPLDPKEAYWKTRLKRLGHFSHSSSSSNSSSNSSGTTGGATQVSGEGPAGEGGGVGVGGPRRGRLGRSALRPRGLRSRSQEAGSVCSPSRHHQHHQGALLGGVYKSVVHALSHKPKGHASPQRHAVAKAQPTDAPLRDLYTHVMGYFGRKPPVNKEDLPPKMRPVSSDAGNSNPNFSDLMDEFIQERLRAPRGNSVSPPEQGITRRGSSPGSLEIPKDLPELLTRQSATRPADDPGVPSEWTSPASASGSDLISSDSQSDSFNAFQYDGKFDNFSFAPDGAGSSLDRDSLGGGPQTGEEQEQELSSLTTLHIDSDTSSQQGVSADTVTITGSESASPMHSLGGSRSQTPSPATLRADHTEHKDLQLDEKLHHSVLQTPDDLETSEFPNEDCSVMAGGSLTGWHADVATVMWRRMLGILGDVNTIKDPEIHAQVFDYLCELWQNLAKIRDNLGISLDNQSSPPPPDLIPPLRILTPWLFKATMLTERYKQGKLHAYKLICKIMKRRQDVSPNSDFLTHFYNIMHCGLLHVDQDIVNTIIKHCSPRFFSIGLPGATMLTLDFIVAASRVTSCSSLNAPRVEAQILLGSLVCFPNLYEELPALHPTTADMVMTKFRDVKEHIIKHILNSAKDEPSAPARCVALCSLGIWLCEELVNGTRHPQIKEALNVICVTLKFPNKSVALVASDILHLLINYVEHLQKFPPDTPKKIVEILIATITYLLPTTESSPHELDKRLVVSLLLCLLDWVMALPPKTLLQPIQTLSPDKDRGEKSVLSCIYKVLHGCVYGAQSFSNPRYFPINLSDLSSPDYDPFLLLESLKEPEPLHSPDSERSSKMQPVAEVRSRIQQGLISVAARTVISHLVNHLGHYPMSGGPATLTSHVCENHDNPYSESPDLSPELFDAPNLQFFALNSSTLLSCMQIRAEDGLPGGGMSAGLTTTSACVRVIVRDIAGKHSWDSAVLYGPPHCCSAAGQQPVPPPASSVSKATQGEGHRERRGGGGEEEERDERRLQEEEEEDEEDVEDDVDEALVADDAEVEDAPRLAESTGERPDDNTSSGETEEEEERKKRQEEHNNNNNNNEEEEDDDEDDEGHLGLTGPRAKRRCREVFPQWDGLCEGEDALDEMLQYLGVSSPECLQRAGAPLNIPAPQPACVSEKQETDVINAILKQCADERDFATHRGNGLNMRASRQGQPGAQRPQSAFYYCRMLLNILGMNSWEKRSSFHLLKKNEKLLRELKNLDSRQCRETHKIAVFYVAEGQEDKHSILSNTSGSQAYEDFVSGLGWEVNLTSHCGFMGGLQRNRSTGQTMPYFATSTVEVMFHVSTRMPPDSDDSLTKKLRHLGNDEVHIVWSEHSRDYRRGIIPTEFGDVLIIIYPMKNHMYSIQIIKKPEVPFFGPLFDGAIVDSKILPAIVRATAINASRALKSLIPLYQNFYEERARYLETIVQHHLEPTTFEDYAARVFCPAPYHHLPSEAERNAVVFLLLPKPPLENIGLIKVKGKGLKRKVFHASCEWYAQNSTNGKVLFLSFSSSLSLSLSRSLFLSLAFSLTFFSFLVLPPPLSLSIFQF</sequence>
<keyword evidence="3" id="KW-1133">Transmembrane helix</keyword>
<feature type="compositionally biased region" description="Basic and acidic residues" evidence="2">
    <location>
        <begin position="1235"/>
        <end position="1244"/>
    </location>
</feature>
<gene>
    <name evidence="6" type="primary">ralgapa1</name>
</gene>
<feature type="compositionally biased region" description="Acidic residues" evidence="2">
    <location>
        <begin position="1257"/>
        <end position="1282"/>
    </location>
</feature>
<dbReference type="FunFam" id="3.40.50.11210:FF:000001">
    <property type="entry name" value="Ral GTPase-activating protein subunit alpha-1 isoform 1"/>
    <property type="match status" value="1"/>
</dbReference>
<dbReference type="GO" id="GO:0005634">
    <property type="term" value="C:nucleus"/>
    <property type="evidence" value="ECO:0007669"/>
    <property type="project" value="InterPro"/>
</dbReference>
<feature type="region of interest" description="Disordered" evidence="2">
    <location>
        <begin position="525"/>
        <end position="552"/>
    </location>
</feature>
<dbReference type="InterPro" id="IPR027107">
    <property type="entry name" value="Tuberin/Ral-act_asu"/>
</dbReference>
<feature type="region of interest" description="Disordered" evidence="2">
    <location>
        <begin position="1"/>
        <end position="81"/>
    </location>
</feature>
<feature type="region of interest" description="Disordered" evidence="2">
    <location>
        <begin position="579"/>
        <end position="603"/>
    </location>
</feature>
<dbReference type="GO" id="GO:0051056">
    <property type="term" value="P:regulation of small GTPase mediated signal transduction"/>
    <property type="evidence" value="ECO:0007669"/>
    <property type="project" value="InterPro"/>
</dbReference>
<feature type="region of interest" description="Disordered" evidence="2">
    <location>
        <begin position="267"/>
        <end position="343"/>
    </location>
</feature>
<feature type="compositionally biased region" description="Gly residues" evidence="2">
    <location>
        <begin position="206"/>
        <end position="231"/>
    </location>
</feature>
<feature type="region of interest" description="Disordered" evidence="2">
    <location>
        <begin position="1215"/>
        <end position="1342"/>
    </location>
</feature>
<dbReference type="CTD" id="253959"/>
<feature type="compositionally biased region" description="Gly residues" evidence="2">
    <location>
        <begin position="39"/>
        <end position="49"/>
    </location>
</feature>
<feature type="region of interest" description="Disordered" evidence="2">
    <location>
        <begin position="437"/>
        <end position="504"/>
    </location>
</feature>
<feature type="compositionally biased region" description="Basic residues" evidence="2">
    <location>
        <begin position="182"/>
        <end position="205"/>
    </location>
</feature>
<dbReference type="Proteomes" id="UP000515152">
    <property type="component" value="Chromosome 14"/>
</dbReference>
<dbReference type="Pfam" id="PF02145">
    <property type="entry name" value="Rap_GAP"/>
    <property type="match status" value="1"/>
</dbReference>
<keyword evidence="1" id="KW-0343">GTPase activation</keyword>
<evidence type="ECO:0000313" key="5">
    <source>
        <dbReference type="Proteomes" id="UP000515152"/>
    </source>
</evidence>
<evidence type="ECO:0000256" key="2">
    <source>
        <dbReference type="SAM" id="MobiDB-lite"/>
    </source>
</evidence>
<feature type="region of interest" description="Disordered" evidence="2">
    <location>
        <begin position="397"/>
        <end position="424"/>
    </location>
</feature>
<dbReference type="PANTHER" id="PTHR10063">
    <property type="entry name" value="TUBERIN"/>
    <property type="match status" value="1"/>
</dbReference>
<evidence type="ECO:0000256" key="3">
    <source>
        <dbReference type="SAM" id="Phobius"/>
    </source>
</evidence>
<organism evidence="5 6">
    <name type="scientific">Clupea harengus</name>
    <name type="common">Atlantic herring</name>
    <dbReference type="NCBI Taxonomy" id="7950"/>
    <lineage>
        <taxon>Eukaryota</taxon>
        <taxon>Metazoa</taxon>
        <taxon>Chordata</taxon>
        <taxon>Craniata</taxon>
        <taxon>Vertebrata</taxon>
        <taxon>Euteleostomi</taxon>
        <taxon>Actinopterygii</taxon>
        <taxon>Neopterygii</taxon>
        <taxon>Teleostei</taxon>
        <taxon>Clupei</taxon>
        <taxon>Clupeiformes</taxon>
        <taxon>Clupeoidei</taxon>
        <taxon>Clupeidae</taxon>
        <taxon>Clupea</taxon>
    </lineage>
</organism>
<keyword evidence="5" id="KW-1185">Reference proteome</keyword>
<dbReference type="GeneID" id="105899572"/>
<feature type="compositionally biased region" description="Gly residues" evidence="2">
    <location>
        <begin position="294"/>
        <end position="307"/>
    </location>
</feature>
<keyword evidence="3" id="KW-0472">Membrane</keyword>
<accession>A0A8M1KVT6</accession>
<feature type="region of interest" description="Disordered" evidence="2">
    <location>
        <begin position="103"/>
        <end position="236"/>
    </location>
</feature>
<dbReference type="PANTHER" id="PTHR10063:SF3">
    <property type="entry name" value="RAL GTPASE-ACTIVATING PROTEIN SUBUNIT ALPHA-1"/>
    <property type="match status" value="1"/>
</dbReference>
<feature type="compositionally biased region" description="Basic and acidic residues" evidence="2">
    <location>
        <begin position="50"/>
        <end position="62"/>
    </location>
</feature>
<dbReference type="PROSITE" id="PS50085">
    <property type="entry name" value="RAPGAP"/>
    <property type="match status" value="1"/>
</dbReference>
<reference evidence="6" key="1">
    <citation type="submission" date="2025-08" db="UniProtKB">
        <authorList>
            <consortium name="RefSeq"/>
        </authorList>
    </citation>
    <scope>IDENTIFICATION</scope>
</reference>
<evidence type="ECO:0000256" key="1">
    <source>
        <dbReference type="ARBA" id="ARBA00022468"/>
    </source>
</evidence>
<feature type="transmembrane region" description="Helical" evidence="3">
    <location>
        <begin position="1785"/>
        <end position="1810"/>
    </location>
</feature>
<feature type="compositionally biased region" description="Low complexity" evidence="2">
    <location>
        <begin position="268"/>
        <end position="281"/>
    </location>
</feature>
<feature type="compositionally biased region" description="Acidic residues" evidence="2">
    <location>
        <begin position="134"/>
        <end position="151"/>
    </location>
</feature>